<dbReference type="Proteomes" id="UP000013827">
    <property type="component" value="Unassembled WGS sequence"/>
</dbReference>
<organism evidence="6 7">
    <name type="scientific">Emiliania huxleyi (strain CCMP1516)</name>
    <dbReference type="NCBI Taxonomy" id="280463"/>
    <lineage>
        <taxon>Eukaryota</taxon>
        <taxon>Haptista</taxon>
        <taxon>Haptophyta</taxon>
        <taxon>Prymnesiophyceae</taxon>
        <taxon>Isochrysidales</taxon>
        <taxon>Noelaerhabdaceae</taxon>
        <taxon>Emiliania</taxon>
    </lineage>
</organism>
<dbReference type="CDD" id="cd20404">
    <property type="entry name" value="Tudor_Agenet_AtEML-like"/>
    <property type="match status" value="1"/>
</dbReference>
<dbReference type="InterPro" id="IPR001487">
    <property type="entry name" value="Bromodomain"/>
</dbReference>
<feature type="region of interest" description="Disordered" evidence="3">
    <location>
        <begin position="159"/>
        <end position="191"/>
    </location>
</feature>
<reference evidence="7" key="1">
    <citation type="journal article" date="2013" name="Nature">
        <title>Pan genome of the phytoplankton Emiliania underpins its global distribution.</title>
        <authorList>
            <person name="Read B.A."/>
            <person name="Kegel J."/>
            <person name="Klute M.J."/>
            <person name="Kuo A."/>
            <person name="Lefebvre S.C."/>
            <person name="Maumus F."/>
            <person name="Mayer C."/>
            <person name="Miller J."/>
            <person name="Monier A."/>
            <person name="Salamov A."/>
            <person name="Young J."/>
            <person name="Aguilar M."/>
            <person name="Claverie J.M."/>
            <person name="Frickenhaus S."/>
            <person name="Gonzalez K."/>
            <person name="Herman E.K."/>
            <person name="Lin Y.C."/>
            <person name="Napier J."/>
            <person name="Ogata H."/>
            <person name="Sarno A.F."/>
            <person name="Shmutz J."/>
            <person name="Schroeder D."/>
            <person name="de Vargas C."/>
            <person name="Verret F."/>
            <person name="von Dassow P."/>
            <person name="Valentin K."/>
            <person name="Van de Peer Y."/>
            <person name="Wheeler G."/>
            <person name="Dacks J.B."/>
            <person name="Delwiche C.F."/>
            <person name="Dyhrman S.T."/>
            <person name="Glockner G."/>
            <person name="John U."/>
            <person name="Richards T."/>
            <person name="Worden A.Z."/>
            <person name="Zhang X."/>
            <person name="Grigoriev I.V."/>
            <person name="Allen A.E."/>
            <person name="Bidle K."/>
            <person name="Borodovsky M."/>
            <person name="Bowler C."/>
            <person name="Brownlee C."/>
            <person name="Cock J.M."/>
            <person name="Elias M."/>
            <person name="Gladyshev V.N."/>
            <person name="Groth M."/>
            <person name="Guda C."/>
            <person name="Hadaegh A."/>
            <person name="Iglesias-Rodriguez M.D."/>
            <person name="Jenkins J."/>
            <person name="Jones B.M."/>
            <person name="Lawson T."/>
            <person name="Leese F."/>
            <person name="Lindquist E."/>
            <person name="Lobanov A."/>
            <person name="Lomsadze A."/>
            <person name="Malik S.B."/>
            <person name="Marsh M.E."/>
            <person name="Mackinder L."/>
            <person name="Mock T."/>
            <person name="Mueller-Roeber B."/>
            <person name="Pagarete A."/>
            <person name="Parker M."/>
            <person name="Probert I."/>
            <person name="Quesneville H."/>
            <person name="Raines C."/>
            <person name="Rensing S.A."/>
            <person name="Riano-Pachon D.M."/>
            <person name="Richier S."/>
            <person name="Rokitta S."/>
            <person name="Shiraiwa Y."/>
            <person name="Soanes D.M."/>
            <person name="van der Giezen M."/>
            <person name="Wahlund T.M."/>
            <person name="Williams B."/>
            <person name="Wilson W."/>
            <person name="Wolfe G."/>
            <person name="Wurch L.L."/>
        </authorList>
    </citation>
    <scope>NUCLEOTIDE SEQUENCE</scope>
</reference>
<dbReference type="InterPro" id="IPR018359">
    <property type="entry name" value="Bromodomain_CS"/>
</dbReference>
<accession>A0A0D3KMQ8</accession>
<evidence type="ECO:0000313" key="7">
    <source>
        <dbReference type="Proteomes" id="UP000013827"/>
    </source>
</evidence>
<dbReference type="InterPro" id="IPR036427">
    <property type="entry name" value="Bromodomain-like_sf"/>
</dbReference>
<dbReference type="KEGG" id="ehx:EMIHUDRAFT_226026"/>
<dbReference type="PROSITE" id="PS00633">
    <property type="entry name" value="BROMODOMAIN_1"/>
    <property type="match status" value="1"/>
</dbReference>
<feature type="domain" description="Bromo" evidence="4">
    <location>
        <begin position="70"/>
        <end position="134"/>
    </location>
</feature>
<name>A0A0D3KMQ8_EMIH1</name>
<dbReference type="Gene3D" id="2.30.30.140">
    <property type="match status" value="1"/>
</dbReference>
<feature type="region of interest" description="Disordered" evidence="3">
    <location>
        <begin position="555"/>
        <end position="594"/>
    </location>
</feature>
<dbReference type="SUPFAM" id="SSF54171">
    <property type="entry name" value="DNA-binding domain"/>
    <property type="match status" value="1"/>
</dbReference>
<dbReference type="AlphaFoldDB" id="A0A0D3KMQ8"/>
<dbReference type="Pfam" id="PF00439">
    <property type="entry name" value="Bromodomain"/>
    <property type="match status" value="1"/>
</dbReference>
<dbReference type="PANTHER" id="PTHR45926">
    <property type="entry name" value="OSJNBA0053K19.4 PROTEIN"/>
    <property type="match status" value="1"/>
</dbReference>
<dbReference type="PROSITE" id="PS50982">
    <property type="entry name" value="MBD"/>
    <property type="match status" value="1"/>
</dbReference>
<dbReference type="Gene3D" id="3.30.890.10">
    <property type="entry name" value="Methyl-cpg-binding Protein 2, Chain A"/>
    <property type="match status" value="1"/>
</dbReference>
<evidence type="ECO:0000256" key="1">
    <source>
        <dbReference type="ARBA" id="ARBA00023117"/>
    </source>
</evidence>
<dbReference type="InterPro" id="IPR001739">
    <property type="entry name" value="Methyl_CpG_DNA-bd"/>
</dbReference>
<dbReference type="HOGENOM" id="CLU_316296_0_0_1"/>
<dbReference type="GeneID" id="17282313"/>
<dbReference type="Pfam" id="PF01429">
    <property type="entry name" value="MBD"/>
    <property type="match status" value="1"/>
</dbReference>
<protein>
    <recommendedName>
        <fullName evidence="8">Bromo domain-containing protein</fullName>
    </recommendedName>
</protein>
<evidence type="ECO:0000259" key="5">
    <source>
        <dbReference type="PROSITE" id="PS50982"/>
    </source>
</evidence>
<feature type="compositionally biased region" description="Basic and acidic residues" evidence="3">
    <location>
        <begin position="267"/>
        <end position="293"/>
    </location>
</feature>
<dbReference type="PaxDb" id="2903-EOD37043"/>
<evidence type="ECO:0000256" key="3">
    <source>
        <dbReference type="SAM" id="MobiDB-lite"/>
    </source>
</evidence>
<evidence type="ECO:0000259" key="4">
    <source>
        <dbReference type="PROSITE" id="PS50014"/>
    </source>
</evidence>
<keyword evidence="7" id="KW-1185">Reference proteome</keyword>
<dbReference type="Gene3D" id="1.20.920.10">
    <property type="entry name" value="Bromodomain-like"/>
    <property type="match status" value="1"/>
</dbReference>
<feature type="region of interest" description="Disordered" evidence="3">
    <location>
        <begin position="1"/>
        <end position="24"/>
    </location>
</feature>
<dbReference type="InterPro" id="IPR016177">
    <property type="entry name" value="DNA-bd_dom_sf"/>
</dbReference>
<feature type="compositionally biased region" description="Acidic residues" evidence="3">
    <location>
        <begin position="567"/>
        <end position="581"/>
    </location>
</feature>
<feature type="compositionally biased region" description="Pro residues" evidence="3">
    <location>
        <begin position="325"/>
        <end position="334"/>
    </location>
</feature>
<dbReference type="RefSeq" id="XP_005789472.1">
    <property type="nucleotide sequence ID" value="XM_005789415.1"/>
</dbReference>
<feature type="compositionally biased region" description="Basic residues" evidence="3">
    <location>
        <begin position="7"/>
        <end position="16"/>
    </location>
</feature>
<feature type="region of interest" description="Disordered" evidence="3">
    <location>
        <begin position="261"/>
        <end position="342"/>
    </location>
</feature>
<sequence length="923" mass="99779">MSGLRVRTPKKARARPPAKDNYDEAIEEYEREQNPKAIKNRVRKAQKAAEQALVTGDKMARCGAALKLLGLRDDAYWFQEPVPVGEVPDYLDIVEEPMDFRTIAGRLAGGEYGDDALAFASDVRKVFTNAVKYNWSPDHPCNIAARAGLREFEQLFARANGNGSAPKPPPPAAQPHKKRHRDGGGGAAGSADRDRELIAGLGEYLVSCGGAEGLVDGWYTRTEVRKGGGTAGTFDTYFFTPAGKRFRSRAEIARFFQLEAAPAKSAKSQDAEERKALKSAEREAKKQQKEEAAAARQAQLDAERALRERYPVPDERLAEEEPHEPPLGPRPTPLPAGTGAVPASAVGDLLQETRPSPSPDTGQALAQTPDSPLGLLQVCDFLRALGPQLQLPSYSPSELAAALALLQLVLTDKSLGEWWGVREAPNGPKAAFARASSDSKKVKWWEADAKPLLKVDLEAILASSEPTSRTRRWVAQLETVAPMRTNTGVPIRQALVAARAISSDGEVRRYLDRAISHWKGNAAGTTKFAALWLAAQVRRSRPQIFTAEGMAAVEAEEDGGVDTSLDTSEDVPPPEEEEDGASELAPSEATDEIDGRLWTGAAAEGWVVRAKGKTGQKWGNWIYVGPSGTKYHSKVAAFEARDAEAHRAADTDSVALSRLKSEAGPPEALVGARVSVLWSEEGGAGAWYPGQLWAFDAATREYHILYDDNSEERLDLTKVKHRLVYQLQPPHLLRSRNPPAPEVSDVTAYSWPPLLAAPLSSGGDASALALPSACGGASQLEPAIRALLGQSPSLAHEVYSRLPPLQKLGLLRVLVDGACDSPHTAKAVDEAMARRRGVSEVAVSLEVQKRQEALACGGQAESDLAVELELQAANGIDSDGRDFSAADREWHRQRAADLEGIVARRDLIKHRRDTFGPARDAAQ</sequence>
<dbReference type="PRINTS" id="PR00503">
    <property type="entry name" value="BROMODOMAIN"/>
</dbReference>
<feature type="compositionally biased region" description="Basic and acidic residues" evidence="3">
    <location>
        <begin position="301"/>
        <end position="324"/>
    </location>
</feature>
<dbReference type="EnsemblProtists" id="EOD37043">
    <property type="protein sequence ID" value="EOD37043"/>
    <property type="gene ID" value="EMIHUDRAFT_226026"/>
</dbReference>
<evidence type="ECO:0000313" key="6">
    <source>
        <dbReference type="EnsemblProtists" id="EOD37043"/>
    </source>
</evidence>
<dbReference type="SMART" id="SM00391">
    <property type="entry name" value="MBD"/>
    <property type="match status" value="1"/>
</dbReference>
<feature type="domain" description="MBD" evidence="5">
    <location>
        <begin position="204"/>
        <end position="276"/>
    </location>
</feature>
<evidence type="ECO:0008006" key="8">
    <source>
        <dbReference type="Google" id="ProtNLM"/>
    </source>
</evidence>
<evidence type="ECO:0000256" key="2">
    <source>
        <dbReference type="PROSITE-ProRule" id="PRU00035"/>
    </source>
</evidence>
<proteinExistence type="predicted"/>
<dbReference type="GO" id="GO:0003677">
    <property type="term" value="F:DNA binding"/>
    <property type="evidence" value="ECO:0007669"/>
    <property type="project" value="InterPro"/>
</dbReference>
<dbReference type="SMART" id="SM00297">
    <property type="entry name" value="BROMO"/>
    <property type="match status" value="1"/>
</dbReference>
<dbReference type="STRING" id="2903.R1DN94"/>
<dbReference type="eggNOG" id="KOG0644">
    <property type="taxonomic scope" value="Eukaryota"/>
</dbReference>
<reference evidence="6" key="2">
    <citation type="submission" date="2024-10" db="UniProtKB">
        <authorList>
            <consortium name="EnsemblProtists"/>
        </authorList>
    </citation>
    <scope>IDENTIFICATION</scope>
</reference>
<keyword evidence="1 2" id="KW-0103">Bromodomain</keyword>
<dbReference type="SUPFAM" id="SSF47370">
    <property type="entry name" value="Bromodomain"/>
    <property type="match status" value="1"/>
</dbReference>
<dbReference type="PROSITE" id="PS50014">
    <property type="entry name" value="BROMODOMAIN_2"/>
    <property type="match status" value="1"/>
</dbReference>